<proteinExistence type="predicted"/>
<dbReference type="Proteomes" id="UP000276133">
    <property type="component" value="Unassembled WGS sequence"/>
</dbReference>
<evidence type="ECO:0000313" key="1">
    <source>
        <dbReference type="EMBL" id="RNA16880.1"/>
    </source>
</evidence>
<accession>A0A3M7QZU3</accession>
<reference evidence="1 2" key="1">
    <citation type="journal article" date="2018" name="Sci. Rep.">
        <title>Genomic signatures of local adaptation to the degree of environmental predictability in rotifers.</title>
        <authorList>
            <person name="Franch-Gras L."/>
            <person name="Hahn C."/>
            <person name="Garcia-Roger E.M."/>
            <person name="Carmona M.J."/>
            <person name="Serra M."/>
            <person name="Gomez A."/>
        </authorList>
    </citation>
    <scope>NUCLEOTIDE SEQUENCE [LARGE SCALE GENOMIC DNA]</scope>
    <source>
        <strain evidence="1">HYR1</strain>
    </source>
</reference>
<evidence type="ECO:0000313" key="2">
    <source>
        <dbReference type="Proteomes" id="UP000276133"/>
    </source>
</evidence>
<gene>
    <name evidence="1" type="ORF">BpHYR1_003191</name>
</gene>
<organism evidence="1 2">
    <name type="scientific">Brachionus plicatilis</name>
    <name type="common">Marine rotifer</name>
    <name type="synonym">Brachionus muelleri</name>
    <dbReference type="NCBI Taxonomy" id="10195"/>
    <lineage>
        <taxon>Eukaryota</taxon>
        <taxon>Metazoa</taxon>
        <taxon>Spiralia</taxon>
        <taxon>Gnathifera</taxon>
        <taxon>Rotifera</taxon>
        <taxon>Eurotatoria</taxon>
        <taxon>Monogononta</taxon>
        <taxon>Pseudotrocha</taxon>
        <taxon>Ploima</taxon>
        <taxon>Brachionidae</taxon>
        <taxon>Brachionus</taxon>
    </lineage>
</organism>
<protein>
    <submittedName>
        <fullName evidence="1">Uncharacterized protein</fullName>
    </submittedName>
</protein>
<dbReference type="AlphaFoldDB" id="A0A3M7QZU3"/>
<dbReference type="EMBL" id="REGN01004599">
    <property type="protein sequence ID" value="RNA16880.1"/>
    <property type="molecule type" value="Genomic_DNA"/>
</dbReference>
<name>A0A3M7QZU3_BRAPC</name>
<keyword evidence="2" id="KW-1185">Reference proteome</keyword>
<sequence length="151" mass="17522">MRVSYNMGEMYHEILNGQIFCCQIGRLILAAFGPDRLGGSPTLILNFLFKKIKNVDFIIGLYEFYQKKKNTDIEMNGSNIYRSTFKCKVLRRPNTLPFFDYISLKIYLLKNFIKFTIRKELLQGELRGPFFSNQLAKKAIWASISKGIGKT</sequence>
<comment type="caution">
    <text evidence="1">The sequence shown here is derived from an EMBL/GenBank/DDBJ whole genome shotgun (WGS) entry which is preliminary data.</text>
</comment>